<sequence>MNQLQKLTTSLNRSLTTSFGSGDCFRKQVSSGNRNANNATRRSQSFNMSHDLVTLGGSHFAIHGEVLAIVREHVVAAKPFAFEEIGRDLNNFIGRLGMVPRASAANDMNDGFYGELKKILFIFFDS</sequence>
<accession>A0ABR2RU98</accession>
<protein>
    <submittedName>
        <fullName evidence="1">Uncharacterized protein</fullName>
    </submittedName>
</protein>
<reference evidence="1 2" key="1">
    <citation type="journal article" date="2024" name="G3 (Bethesda)">
        <title>Genome assembly of Hibiscus sabdariffa L. provides insights into metabolisms of medicinal natural products.</title>
        <authorList>
            <person name="Kim T."/>
        </authorList>
    </citation>
    <scope>NUCLEOTIDE SEQUENCE [LARGE SCALE GENOMIC DNA]</scope>
    <source>
        <strain evidence="1">TK-2024</strain>
        <tissue evidence="1">Old leaves</tissue>
    </source>
</reference>
<evidence type="ECO:0000313" key="2">
    <source>
        <dbReference type="Proteomes" id="UP001396334"/>
    </source>
</evidence>
<name>A0ABR2RU98_9ROSI</name>
<dbReference type="EMBL" id="JBBPBN010000020">
    <property type="protein sequence ID" value="KAK9016324.1"/>
    <property type="molecule type" value="Genomic_DNA"/>
</dbReference>
<organism evidence="1 2">
    <name type="scientific">Hibiscus sabdariffa</name>
    <name type="common">roselle</name>
    <dbReference type="NCBI Taxonomy" id="183260"/>
    <lineage>
        <taxon>Eukaryota</taxon>
        <taxon>Viridiplantae</taxon>
        <taxon>Streptophyta</taxon>
        <taxon>Embryophyta</taxon>
        <taxon>Tracheophyta</taxon>
        <taxon>Spermatophyta</taxon>
        <taxon>Magnoliopsida</taxon>
        <taxon>eudicotyledons</taxon>
        <taxon>Gunneridae</taxon>
        <taxon>Pentapetalae</taxon>
        <taxon>rosids</taxon>
        <taxon>malvids</taxon>
        <taxon>Malvales</taxon>
        <taxon>Malvaceae</taxon>
        <taxon>Malvoideae</taxon>
        <taxon>Hibiscus</taxon>
    </lineage>
</organism>
<evidence type="ECO:0000313" key="1">
    <source>
        <dbReference type="EMBL" id="KAK9016324.1"/>
    </source>
</evidence>
<proteinExistence type="predicted"/>
<dbReference type="Proteomes" id="UP001396334">
    <property type="component" value="Unassembled WGS sequence"/>
</dbReference>
<keyword evidence="2" id="KW-1185">Reference proteome</keyword>
<comment type="caution">
    <text evidence="1">The sequence shown here is derived from an EMBL/GenBank/DDBJ whole genome shotgun (WGS) entry which is preliminary data.</text>
</comment>
<gene>
    <name evidence="1" type="ORF">V6N11_078826</name>
</gene>